<evidence type="ECO:0000313" key="4">
    <source>
        <dbReference type="Proteomes" id="UP000007939"/>
    </source>
</evidence>
<dbReference type="InterPro" id="IPR036188">
    <property type="entry name" value="FAD/NAD-bd_sf"/>
</dbReference>
<dbReference type="EMBL" id="CP002659">
    <property type="protein sequence ID" value="AEC01506.1"/>
    <property type="molecule type" value="Genomic_DNA"/>
</dbReference>
<evidence type="ECO:0000313" key="3">
    <source>
        <dbReference type="EMBL" id="AEC01506.1"/>
    </source>
</evidence>
<reference evidence="3 4" key="2">
    <citation type="journal article" date="2012" name="Stand. Genomic Sci.">
        <title>Complete genome sequence of the termite hindgut bacterium Spirochaeta coccoides type strain (SPN1(T)), reclassification in the genus Sphaerochaeta as Sphaerochaeta coccoides comb. nov. and emendations of the family Spirochaetaceae and the genus Sphaerochaeta.</title>
        <authorList>
            <person name="Abt B."/>
            <person name="Han C."/>
            <person name="Scheuner C."/>
            <person name="Lu M."/>
            <person name="Lapidus A."/>
            <person name="Nolan M."/>
            <person name="Lucas S."/>
            <person name="Hammon N."/>
            <person name="Deshpande S."/>
            <person name="Cheng J.F."/>
            <person name="Tapia R."/>
            <person name="Goodwin L.A."/>
            <person name="Pitluck S."/>
            <person name="Liolios K."/>
            <person name="Pagani I."/>
            <person name="Ivanova N."/>
            <person name="Mavromatis K."/>
            <person name="Mikhailova N."/>
            <person name="Huntemann M."/>
            <person name="Pati A."/>
            <person name="Chen A."/>
            <person name="Palaniappan K."/>
            <person name="Land M."/>
            <person name="Hauser L."/>
            <person name="Brambilla E.M."/>
            <person name="Rohde M."/>
            <person name="Spring S."/>
            <person name="Gronow S."/>
            <person name="Goker M."/>
            <person name="Woyke T."/>
            <person name="Bristow J."/>
            <person name="Eisen J.A."/>
            <person name="Markowitz V."/>
            <person name="Hugenholtz P."/>
            <person name="Kyrpides N.C."/>
            <person name="Klenk H.P."/>
            <person name="Detter J.C."/>
        </authorList>
    </citation>
    <scope>NUCLEOTIDE SEQUENCE [LARGE SCALE GENOMIC DNA]</scope>
    <source>
        <strain evidence="4">ATCC BAA-1237 / DSM 17374 / SPN1</strain>
    </source>
</reference>
<dbReference type="PANTHER" id="PTHR43734:SF1">
    <property type="entry name" value="PHYTOENE DESATURASE"/>
    <property type="match status" value="1"/>
</dbReference>
<dbReference type="Gene3D" id="3.50.50.60">
    <property type="entry name" value="FAD/NAD(P)-binding domain"/>
    <property type="match status" value="2"/>
</dbReference>
<dbReference type="OrthoDB" id="9814556at2"/>
<dbReference type="GO" id="GO:0016491">
    <property type="term" value="F:oxidoreductase activity"/>
    <property type="evidence" value="ECO:0007669"/>
    <property type="project" value="InterPro"/>
</dbReference>
<comment type="similarity">
    <text evidence="1">Belongs to the carotenoid/retinoid oxidoreductase family.</text>
</comment>
<reference evidence="4" key="1">
    <citation type="submission" date="2011-04" db="EMBL/GenBank/DDBJ databases">
        <title>The complete genome of Spirochaeta coccoides DSM 17374.</title>
        <authorList>
            <person name="Lucas S."/>
            <person name="Copeland A."/>
            <person name="Lapidus A."/>
            <person name="Bruce D."/>
            <person name="Goodwin L."/>
            <person name="Pitluck S."/>
            <person name="Peters L."/>
            <person name="Kyrpides N."/>
            <person name="Mavromatis K."/>
            <person name="Pagani I."/>
            <person name="Ivanova N."/>
            <person name="Ovchinnikova G."/>
            <person name="Lu M."/>
            <person name="Detter J.C."/>
            <person name="Tapia R."/>
            <person name="Han C."/>
            <person name="Land M."/>
            <person name="Hauser L."/>
            <person name="Markowitz V."/>
            <person name="Cheng J.-F."/>
            <person name="Hugenholtz P."/>
            <person name="Woyke T."/>
            <person name="Wu D."/>
            <person name="Spring S."/>
            <person name="Schroeder M."/>
            <person name="Brambilla E."/>
            <person name="Klenk H.-P."/>
            <person name="Eisen J.A."/>
        </authorList>
    </citation>
    <scope>NUCLEOTIDE SEQUENCE [LARGE SCALE GENOMIC DNA]</scope>
    <source>
        <strain evidence="4">ATCC BAA-1237 / DSM 17374 / SPN1</strain>
    </source>
</reference>
<feature type="domain" description="Amine oxidase" evidence="2">
    <location>
        <begin position="20"/>
        <end position="474"/>
    </location>
</feature>
<dbReference type="HOGENOM" id="CLU_562460_0_0_12"/>
<protein>
    <submittedName>
        <fullName evidence="3">FAD dependent oxidoreductase</fullName>
    </submittedName>
</protein>
<dbReference type="AlphaFoldDB" id="F4GH31"/>
<name>F4GH31_PARC1</name>
<organism evidence="3 4">
    <name type="scientific">Parasphaerochaeta coccoides (strain ATCC BAA-1237 / DSM 17374 / SPN1)</name>
    <name type="common">Sphaerochaeta coccoides</name>
    <dbReference type="NCBI Taxonomy" id="760011"/>
    <lineage>
        <taxon>Bacteria</taxon>
        <taxon>Pseudomonadati</taxon>
        <taxon>Spirochaetota</taxon>
        <taxon>Spirochaetia</taxon>
        <taxon>Spirochaetales</taxon>
        <taxon>Sphaerochaetaceae</taxon>
        <taxon>Parasphaerochaeta</taxon>
    </lineage>
</organism>
<keyword evidence="4" id="KW-1185">Reference proteome</keyword>
<dbReference type="STRING" id="760011.Spico_0276"/>
<dbReference type="InterPro" id="IPR002937">
    <property type="entry name" value="Amino_oxidase"/>
</dbReference>
<dbReference type="PANTHER" id="PTHR43734">
    <property type="entry name" value="PHYTOENE DESATURASE"/>
    <property type="match status" value="1"/>
</dbReference>
<gene>
    <name evidence="3" type="ordered locus">Spico_0276</name>
</gene>
<dbReference type="SUPFAM" id="SSF51905">
    <property type="entry name" value="FAD/NAD(P)-binding domain"/>
    <property type="match status" value="1"/>
</dbReference>
<dbReference type="Pfam" id="PF01593">
    <property type="entry name" value="Amino_oxidase"/>
    <property type="match status" value="1"/>
</dbReference>
<accession>F4GH31</accession>
<dbReference type="eggNOG" id="COG1233">
    <property type="taxonomic scope" value="Bacteria"/>
</dbReference>
<evidence type="ECO:0000259" key="2">
    <source>
        <dbReference type="Pfam" id="PF01593"/>
    </source>
</evidence>
<evidence type="ECO:0000256" key="1">
    <source>
        <dbReference type="ARBA" id="ARBA00006046"/>
    </source>
</evidence>
<proteinExistence type="inferred from homology"/>
<dbReference type="KEGG" id="scc:Spico_0276"/>
<sequence length="485" mass="53396">MSSKRFDAIVIGAGPGGSTIAALLANSGKRVLLVDKNSSAGGKMMSIYRDGHTYEMFPLNLVPNAPSLFEKLSATVGKSVRNVAAEVPADKTNILYGGRDGKVRPLDVSDFSTFKAVGIKGIGAIQAGLVMRKLSKMKEKDWKKLEHISALEYMNSLKMPEAMRVFVTASFGEGAFEMTSDKVPASHLVRIFQLLMSKDHPQPRYYEGGVGGFFTKMVEVVPEHGGEILWNTRVKSIDTEDGKAVGVTFENGESFVAPLIISNAGLRQTVFRYVGADKFPKEYAERIRGLQSNLADVGYRFFTTQKVLEHSTYVYFPYNCLETWHDFELMRDGKKKPTSNYIYIGSKSVFPTISANGKKQVIYAVMSSHPEPEQDLSPYLEYVEGKMKMLFPKLFEEGVIERREVMGLKEVSTFGVDKVFDGQGGESYGIANSIGQSDGDRPTCNLPIGGLYCVGNDVEGFGVGTHRAVESGFKVFEKITGSKIL</sequence>
<dbReference type="Proteomes" id="UP000007939">
    <property type="component" value="Chromosome"/>
</dbReference>